<accession>A0A816KPZ3</accession>
<evidence type="ECO:0000313" key="1">
    <source>
        <dbReference type="EMBL" id="CAF1929472.1"/>
    </source>
</evidence>
<feature type="non-terminal residue" evidence="1">
    <location>
        <position position="1"/>
    </location>
</feature>
<organism evidence="1">
    <name type="scientific">Brassica napus</name>
    <name type="common">Rape</name>
    <dbReference type="NCBI Taxonomy" id="3708"/>
    <lineage>
        <taxon>Eukaryota</taxon>
        <taxon>Viridiplantae</taxon>
        <taxon>Streptophyta</taxon>
        <taxon>Embryophyta</taxon>
        <taxon>Tracheophyta</taxon>
        <taxon>Spermatophyta</taxon>
        <taxon>Magnoliopsida</taxon>
        <taxon>eudicotyledons</taxon>
        <taxon>Gunneridae</taxon>
        <taxon>Pentapetalae</taxon>
        <taxon>rosids</taxon>
        <taxon>malvids</taxon>
        <taxon>Brassicales</taxon>
        <taxon>Brassicaceae</taxon>
        <taxon>Brassiceae</taxon>
        <taxon>Brassica</taxon>
    </lineage>
</organism>
<dbReference type="AlphaFoldDB" id="A0A816KPZ3"/>
<proteinExistence type="predicted"/>
<dbReference type="EMBL" id="HG994369">
    <property type="protein sequence ID" value="CAF1929472.1"/>
    <property type="molecule type" value="Genomic_DNA"/>
</dbReference>
<gene>
    <name evidence="1" type="ORF">DARMORV10_C05P33500.1</name>
</gene>
<reference evidence="1" key="1">
    <citation type="submission" date="2021-01" db="EMBL/GenBank/DDBJ databases">
        <authorList>
            <consortium name="Genoscope - CEA"/>
            <person name="William W."/>
        </authorList>
    </citation>
    <scope>NUCLEOTIDE SEQUENCE</scope>
</reference>
<protein>
    <submittedName>
        <fullName evidence="1">(rape) hypothetical protein</fullName>
    </submittedName>
</protein>
<dbReference type="Proteomes" id="UP001295469">
    <property type="component" value="Chromosome C05"/>
</dbReference>
<name>A0A816KPZ3_BRANA</name>
<sequence>SLSFPPPSRRCSFARLSLSVRCFGGFVVRLYVCGRAFLVCSGLSLKVDARVSRHLASWWWSYATEGFFWRLSLHDGFFVCSLGFLVFG</sequence>